<dbReference type="HOGENOM" id="CLU_058251_0_0_1"/>
<dbReference type="PhylomeDB" id="B6QAC3"/>
<keyword evidence="2" id="KW-1185">Reference proteome</keyword>
<sequence>MSRVLFPRFHFTEIEDTNWCPSWLRDHAHASLARLWQIKSNRGHSLATQACNVLLERLGGISSAAEYTFVDSCAGAGGPTPYFEKYINKQLEASGYRPAQFVLTDWAPYVQAWEALAAQSANISYIPDPIDASKAVRIAEPDRRECRIFNLCFHHFDDPEAEKVLRSAVETADAFFIFEITHRTLPSIIYTAAASLLGALSTTWIEYWWSPLHLIFTYQIPLFPVYYIFDGVVSCIRGRTPGETFDLIHRQCDLDLSDWTFSHGEELVLPPIGTLFWYTAFLKEMVLDIDLPTDLFQLASGIS</sequence>
<evidence type="ECO:0000313" key="2">
    <source>
        <dbReference type="Proteomes" id="UP000001294"/>
    </source>
</evidence>
<dbReference type="OrthoDB" id="4215592at2759"/>
<protein>
    <recommendedName>
        <fullName evidence="3">Methyltransferase domain-containing protein</fullName>
    </recommendedName>
</protein>
<organism evidence="1 2">
    <name type="scientific">Talaromyces marneffei (strain ATCC 18224 / CBS 334.59 / QM 7333)</name>
    <name type="common">Penicillium marneffei</name>
    <dbReference type="NCBI Taxonomy" id="441960"/>
    <lineage>
        <taxon>Eukaryota</taxon>
        <taxon>Fungi</taxon>
        <taxon>Dikarya</taxon>
        <taxon>Ascomycota</taxon>
        <taxon>Pezizomycotina</taxon>
        <taxon>Eurotiomycetes</taxon>
        <taxon>Eurotiomycetidae</taxon>
        <taxon>Eurotiales</taxon>
        <taxon>Trichocomaceae</taxon>
        <taxon>Talaromyces</taxon>
        <taxon>Talaromyces sect. Talaromyces</taxon>
    </lineage>
</organism>
<name>B6QAC3_TALMQ</name>
<evidence type="ECO:0008006" key="3">
    <source>
        <dbReference type="Google" id="ProtNLM"/>
    </source>
</evidence>
<gene>
    <name evidence="1" type="ORF">PMAA_063670</name>
</gene>
<evidence type="ECO:0000313" key="1">
    <source>
        <dbReference type="EMBL" id="EEA25250.1"/>
    </source>
</evidence>
<proteinExistence type="predicted"/>
<reference evidence="2" key="1">
    <citation type="journal article" date="2015" name="Genome Announc.">
        <title>Genome sequence of the AIDS-associated pathogen Penicillium marneffei (ATCC18224) and its near taxonomic relative Talaromyces stipitatus (ATCC10500).</title>
        <authorList>
            <person name="Nierman W.C."/>
            <person name="Fedorova-Abrams N.D."/>
            <person name="Andrianopoulos A."/>
        </authorList>
    </citation>
    <scope>NUCLEOTIDE SEQUENCE [LARGE SCALE GENOMIC DNA]</scope>
    <source>
        <strain evidence="2">ATCC 18224 / CBS 334.59 / QM 7333</strain>
    </source>
</reference>
<dbReference type="VEuPathDB" id="FungiDB:PMAA_063670"/>
<dbReference type="Proteomes" id="UP000001294">
    <property type="component" value="Unassembled WGS sequence"/>
</dbReference>
<accession>B6QAC3</accession>
<dbReference type="AlphaFoldDB" id="B6QAC3"/>
<dbReference type="EMBL" id="DS995900">
    <property type="protein sequence ID" value="EEA25250.1"/>
    <property type="molecule type" value="Genomic_DNA"/>
</dbReference>